<dbReference type="PANTHER" id="PTHR33413:SF4">
    <property type="entry name" value="D-RIBOSE-BINDING PERIPLASMIC PROTEIN"/>
    <property type="match status" value="1"/>
</dbReference>
<feature type="compositionally biased region" description="Basic and acidic residues" evidence="1">
    <location>
        <begin position="111"/>
        <end position="143"/>
    </location>
</feature>
<sequence length="223" mass="25103">MGNCQTIDAAALVIQHPSGKIERLYCPVSVSEVMRMNPGHYVSLIIPLPVSGDQENQEHVKTVQFTRVKLLRPSNTLALGHAYRLVTTQEVMKVLQAKKYAKLKGQQQPESVDKNKSQLQEAPEKKQSTDCEARKKSNTEKDYKVSLSLSPALGLSQYLSQIKKQRAKAEYEDRSSYMFARNFGTCCVSKHERHRHRTPSINSASLRSKSWRPSLQSISEAGS</sequence>
<reference evidence="2" key="1">
    <citation type="journal article" date="2020" name="bioRxiv">
        <title>Hybrid origin of Populus tomentosa Carr. identified through genome sequencing and phylogenomic analysis.</title>
        <authorList>
            <person name="An X."/>
            <person name="Gao K."/>
            <person name="Chen Z."/>
            <person name="Li J."/>
            <person name="Yang X."/>
            <person name="Yang X."/>
            <person name="Zhou J."/>
            <person name="Guo T."/>
            <person name="Zhao T."/>
            <person name="Huang S."/>
            <person name="Miao D."/>
            <person name="Khan W.U."/>
            <person name="Rao P."/>
            <person name="Ye M."/>
            <person name="Lei B."/>
            <person name="Liao W."/>
            <person name="Wang J."/>
            <person name="Ji L."/>
            <person name="Li Y."/>
            <person name="Guo B."/>
            <person name="Mustafa N.S."/>
            <person name="Li S."/>
            <person name="Yun Q."/>
            <person name="Keller S.R."/>
            <person name="Mao J."/>
            <person name="Zhang R."/>
            <person name="Strauss S.H."/>
        </authorList>
    </citation>
    <scope>NUCLEOTIDE SEQUENCE</scope>
    <source>
        <strain evidence="2">GM15</strain>
        <tissue evidence="2">Leaf</tissue>
    </source>
</reference>
<dbReference type="InterPro" id="IPR025322">
    <property type="entry name" value="PADRE_dom"/>
</dbReference>
<dbReference type="EMBL" id="JAAWWB010000019">
    <property type="protein sequence ID" value="KAG6759417.1"/>
    <property type="molecule type" value="Genomic_DNA"/>
</dbReference>
<evidence type="ECO:0000313" key="3">
    <source>
        <dbReference type="Proteomes" id="UP000886885"/>
    </source>
</evidence>
<evidence type="ECO:0000313" key="2">
    <source>
        <dbReference type="EMBL" id="KAG6759417.1"/>
    </source>
</evidence>
<organism evidence="2 3">
    <name type="scientific">Populus tomentosa</name>
    <name type="common">Chinese white poplar</name>
    <dbReference type="NCBI Taxonomy" id="118781"/>
    <lineage>
        <taxon>Eukaryota</taxon>
        <taxon>Viridiplantae</taxon>
        <taxon>Streptophyta</taxon>
        <taxon>Embryophyta</taxon>
        <taxon>Tracheophyta</taxon>
        <taxon>Spermatophyta</taxon>
        <taxon>Magnoliopsida</taxon>
        <taxon>eudicotyledons</taxon>
        <taxon>Gunneridae</taxon>
        <taxon>Pentapetalae</taxon>
        <taxon>rosids</taxon>
        <taxon>fabids</taxon>
        <taxon>Malpighiales</taxon>
        <taxon>Salicaceae</taxon>
        <taxon>Saliceae</taxon>
        <taxon>Populus</taxon>
    </lineage>
</organism>
<evidence type="ECO:0008006" key="4">
    <source>
        <dbReference type="Google" id="ProtNLM"/>
    </source>
</evidence>
<keyword evidence="3" id="KW-1185">Reference proteome</keyword>
<dbReference type="PANTHER" id="PTHR33413">
    <property type="entry name" value="EXPRESSED PROTEIN"/>
    <property type="match status" value="1"/>
</dbReference>
<comment type="caution">
    <text evidence="2">The sequence shown here is derived from an EMBL/GenBank/DDBJ whole genome shotgun (WGS) entry which is preliminary data.</text>
</comment>
<gene>
    <name evidence="2" type="ORF">POTOM_035895</name>
</gene>
<dbReference type="Proteomes" id="UP000886885">
    <property type="component" value="Chromosome 10A"/>
</dbReference>
<dbReference type="OrthoDB" id="747498at2759"/>
<accession>A0A8X7Z177</accession>
<dbReference type="Pfam" id="PF14009">
    <property type="entry name" value="PADRE"/>
    <property type="match status" value="1"/>
</dbReference>
<feature type="compositionally biased region" description="Polar residues" evidence="1">
    <location>
        <begin position="199"/>
        <end position="223"/>
    </location>
</feature>
<proteinExistence type="predicted"/>
<evidence type="ECO:0000256" key="1">
    <source>
        <dbReference type="SAM" id="MobiDB-lite"/>
    </source>
</evidence>
<feature type="region of interest" description="Disordered" evidence="1">
    <location>
        <begin position="104"/>
        <end position="143"/>
    </location>
</feature>
<protein>
    <recommendedName>
        <fullName evidence="4">DUF4228 domain protein</fullName>
    </recommendedName>
</protein>
<name>A0A8X7Z177_POPTO</name>
<feature type="region of interest" description="Disordered" evidence="1">
    <location>
        <begin position="190"/>
        <end position="223"/>
    </location>
</feature>
<dbReference type="AlphaFoldDB" id="A0A8X7Z177"/>